<keyword evidence="2" id="KW-1185">Reference proteome</keyword>
<dbReference type="Pfam" id="PF09831">
    <property type="entry name" value="DUF2058"/>
    <property type="match status" value="1"/>
</dbReference>
<comment type="caution">
    <text evidence="1">The sequence shown here is derived from an EMBL/GenBank/DDBJ whole genome shotgun (WGS) entry which is preliminary data.</text>
</comment>
<dbReference type="InterPro" id="IPR018636">
    <property type="entry name" value="DUF2058"/>
</dbReference>
<protein>
    <submittedName>
        <fullName evidence="1">DUF2058 family protein</fullName>
    </submittedName>
</protein>
<proteinExistence type="predicted"/>
<gene>
    <name evidence="1" type="ORF">PN838_07445</name>
</gene>
<sequence>MAQMSLQEQLLKAGLTNEKKAKKAKKPVKRIVILNVTLKQQLILRELNS</sequence>
<name>A0ABT5FAR5_9GAMM</name>
<evidence type="ECO:0000313" key="1">
    <source>
        <dbReference type="EMBL" id="MDC2888625.1"/>
    </source>
</evidence>
<accession>A0ABT5FAR5</accession>
<organism evidence="1 2">
    <name type="scientific">Psychrosphaera algicola</name>
    <dbReference type="NCBI Taxonomy" id="3023714"/>
    <lineage>
        <taxon>Bacteria</taxon>
        <taxon>Pseudomonadati</taxon>
        <taxon>Pseudomonadota</taxon>
        <taxon>Gammaproteobacteria</taxon>
        <taxon>Alteromonadales</taxon>
        <taxon>Pseudoalteromonadaceae</taxon>
        <taxon>Psychrosphaera</taxon>
    </lineage>
</organism>
<evidence type="ECO:0000313" key="2">
    <source>
        <dbReference type="Proteomes" id="UP001528411"/>
    </source>
</evidence>
<reference evidence="1 2" key="1">
    <citation type="submission" date="2023-01" db="EMBL/GenBank/DDBJ databases">
        <title>Psychrosphaera sp. nov., isolated from marine algae.</title>
        <authorList>
            <person name="Bayburt H."/>
            <person name="Choi B.J."/>
            <person name="Kim J.M."/>
            <person name="Choi D.G."/>
            <person name="Jeon C.O."/>
        </authorList>
    </citation>
    <scope>NUCLEOTIDE SEQUENCE [LARGE SCALE GENOMIC DNA]</scope>
    <source>
        <strain evidence="1 2">G1-22</strain>
    </source>
</reference>
<dbReference type="EMBL" id="JAQOMS010000002">
    <property type="protein sequence ID" value="MDC2888625.1"/>
    <property type="molecule type" value="Genomic_DNA"/>
</dbReference>
<dbReference type="Proteomes" id="UP001528411">
    <property type="component" value="Unassembled WGS sequence"/>
</dbReference>